<keyword evidence="2" id="KW-1185">Reference proteome</keyword>
<dbReference type="EMBL" id="VCPC01000004">
    <property type="protein sequence ID" value="TMV10602.1"/>
    <property type="molecule type" value="Genomic_DNA"/>
</dbReference>
<reference evidence="1 2" key="1">
    <citation type="submission" date="2019-05" db="EMBL/GenBank/DDBJ databases">
        <title>Marivita sp. nov. isolated from sea sediment.</title>
        <authorList>
            <person name="Kim W."/>
        </authorList>
    </citation>
    <scope>NUCLEOTIDE SEQUENCE [LARGE SCALE GENOMIC DNA]</scope>
    <source>
        <strain evidence="1 2">CAU 1492</strain>
    </source>
</reference>
<accession>A0ABY2X625</accession>
<comment type="caution">
    <text evidence="1">The sequence shown here is derived from an EMBL/GenBank/DDBJ whole genome shotgun (WGS) entry which is preliminary data.</text>
</comment>
<evidence type="ECO:0000313" key="1">
    <source>
        <dbReference type="EMBL" id="TMV10602.1"/>
    </source>
</evidence>
<name>A0ABY2X625_9RHOB</name>
<protein>
    <submittedName>
        <fullName evidence="1">Uncharacterized protein</fullName>
    </submittedName>
</protein>
<dbReference type="Proteomes" id="UP001191082">
    <property type="component" value="Unassembled WGS sequence"/>
</dbReference>
<dbReference type="RefSeq" id="WP_138865176.1">
    <property type="nucleotide sequence ID" value="NZ_VCPC01000004.1"/>
</dbReference>
<sequence>MEHVLISDTLLDAPLLDFLRDERKKALSAREWKFRLAGYGYGIREDNGRCIVTQLRDGATLGLLPVNFH</sequence>
<proteinExistence type="predicted"/>
<evidence type="ECO:0000313" key="2">
    <source>
        <dbReference type="Proteomes" id="UP001191082"/>
    </source>
</evidence>
<organism evidence="1 2">
    <name type="scientific">Arenibacterium halophilum</name>
    <dbReference type="NCBI Taxonomy" id="2583821"/>
    <lineage>
        <taxon>Bacteria</taxon>
        <taxon>Pseudomonadati</taxon>
        <taxon>Pseudomonadota</taxon>
        <taxon>Alphaproteobacteria</taxon>
        <taxon>Rhodobacterales</taxon>
        <taxon>Paracoccaceae</taxon>
        <taxon>Arenibacterium</taxon>
    </lineage>
</organism>
<gene>
    <name evidence="1" type="ORF">FGK64_17630</name>
</gene>